<evidence type="ECO:0000256" key="1">
    <source>
        <dbReference type="ARBA" id="ARBA00022723"/>
    </source>
</evidence>
<accession>A4IPG0</accession>
<dbReference type="KEGG" id="gtn:GTNG_1854"/>
<evidence type="ECO:0000313" key="2">
    <source>
        <dbReference type="EMBL" id="ABO67214.1"/>
    </source>
</evidence>
<reference evidence="2 3" key="1">
    <citation type="journal article" date="2007" name="Proc. Natl. Acad. Sci. U.S.A.">
        <title>Genome and proteome of long-chain alkane degrading Geobacillus thermodenitrificans NG80-2 isolated from a deep-subsurface oil reservoir.</title>
        <authorList>
            <person name="Feng L."/>
            <person name="Wang W."/>
            <person name="Cheng J."/>
            <person name="Ren Y."/>
            <person name="Zhao G."/>
            <person name="Gao C."/>
            <person name="Tang Y."/>
            <person name="Liu X."/>
            <person name="Han W."/>
            <person name="Peng X."/>
            <person name="Liu R."/>
            <person name="Wang L."/>
        </authorList>
    </citation>
    <scope>NUCLEOTIDE SEQUENCE [LARGE SCALE GENOMIC DNA]</scope>
    <source>
        <strain evidence="2 3">NG80-2</strain>
    </source>
</reference>
<dbReference type="AlphaFoldDB" id="A4IPG0"/>
<dbReference type="EMBL" id="CP000557">
    <property type="protein sequence ID" value="ABO67214.1"/>
    <property type="molecule type" value="Genomic_DNA"/>
</dbReference>
<dbReference type="Gene3D" id="3.20.20.120">
    <property type="entry name" value="Enolase-like C-terminal domain"/>
    <property type="match status" value="1"/>
</dbReference>
<dbReference type="eggNOG" id="COG4948">
    <property type="taxonomic scope" value="Bacteria"/>
</dbReference>
<organism evidence="2 3">
    <name type="scientific">Geobacillus thermodenitrificans (strain NG80-2)</name>
    <dbReference type="NCBI Taxonomy" id="420246"/>
    <lineage>
        <taxon>Bacteria</taxon>
        <taxon>Bacillati</taxon>
        <taxon>Bacillota</taxon>
        <taxon>Bacilli</taxon>
        <taxon>Bacillales</taxon>
        <taxon>Anoxybacillaceae</taxon>
        <taxon>Geobacillus</taxon>
    </lineage>
</organism>
<dbReference type="Proteomes" id="UP000001578">
    <property type="component" value="Chromosome"/>
</dbReference>
<keyword evidence="1" id="KW-0479">Metal-binding</keyword>
<evidence type="ECO:0000313" key="3">
    <source>
        <dbReference type="Proteomes" id="UP000001578"/>
    </source>
</evidence>
<gene>
    <name evidence="2" type="ordered locus">GTNG_1854</name>
</gene>
<dbReference type="SUPFAM" id="SSF51604">
    <property type="entry name" value="Enolase C-terminal domain-like"/>
    <property type="match status" value="1"/>
</dbReference>
<dbReference type="InterPro" id="IPR036849">
    <property type="entry name" value="Enolase-like_C_sf"/>
</dbReference>
<proteinExistence type="predicted"/>
<sequence length="55" mass="6399">MDPSVFEYQNGYVKIPQGPGLGIEIHEEYVREMSEIGHTWKNPVWRHVDGSVAEW</sequence>
<dbReference type="GO" id="GO:0046872">
    <property type="term" value="F:metal ion binding"/>
    <property type="evidence" value="ECO:0007669"/>
    <property type="project" value="UniProtKB-KW"/>
</dbReference>
<protein>
    <submittedName>
        <fullName evidence="2">Probable galactonate dehydratase protein</fullName>
    </submittedName>
</protein>
<dbReference type="HOGENOM" id="CLU_198365_0_0_9"/>
<name>A4IPG0_GEOTN</name>